<evidence type="ECO:0000313" key="2">
    <source>
        <dbReference type="Proteomes" id="UP000075321"/>
    </source>
</evidence>
<dbReference type="AlphaFoldDB" id="A0A151AED7"/>
<gene>
    <name evidence="1" type="ORF">HAPAU_10650</name>
</gene>
<dbReference type="Proteomes" id="UP000075321">
    <property type="component" value="Unassembled WGS sequence"/>
</dbReference>
<dbReference type="RefSeq" id="WP_066380344.1">
    <property type="nucleotide sequence ID" value="NZ_LTAZ01000004.1"/>
</dbReference>
<keyword evidence="2" id="KW-1185">Reference proteome</keyword>
<evidence type="ECO:0000313" key="1">
    <source>
        <dbReference type="EMBL" id="KYH25975.1"/>
    </source>
</evidence>
<sequence length="132" mass="14647">MIKGVLAVLGLVELLVPRRFIEFWEGYALENPKDCSLESWVIPVARLEGLLFLAALAKPRAFSGPIRAVLGCYGLMAALSPDGYLEYWTPLIYEDGRPEWKPWVVPLTRVIGVCYVALALFGWCSKNDTGTG</sequence>
<dbReference type="OrthoDB" id="260081at2157"/>
<name>A0A151AED7_9EURY</name>
<dbReference type="PATRIC" id="fig|1008153.3.peg.1068"/>
<proteinExistence type="predicted"/>
<reference evidence="1 2" key="1">
    <citation type="submission" date="2016-02" db="EMBL/GenBank/DDBJ databases">
        <title>Genome sequence of Halalkalicoccus paucihalophilus DSM 24557.</title>
        <authorList>
            <person name="Poehlein A."/>
            <person name="Daniel R."/>
        </authorList>
    </citation>
    <scope>NUCLEOTIDE SEQUENCE [LARGE SCALE GENOMIC DNA]</scope>
    <source>
        <strain evidence="1 2">DSM 24557</strain>
    </source>
</reference>
<organism evidence="1 2">
    <name type="scientific">Halalkalicoccus paucihalophilus</name>
    <dbReference type="NCBI Taxonomy" id="1008153"/>
    <lineage>
        <taxon>Archaea</taxon>
        <taxon>Methanobacteriati</taxon>
        <taxon>Methanobacteriota</taxon>
        <taxon>Stenosarchaea group</taxon>
        <taxon>Halobacteria</taxon>
        <taxon>Halobacteriales</taxon>
        <taxon>Halococcaceae</taxon>
        <taxon>Halalkalicoccus</taxon>
    </lineage>
</organism>
<comment type="caution">
    <text evidence="1">The sequence shown here is derived from an EMBL/GenBank/DDBJ whole genome shotgun (WGS) entry which is preliminary data.</text>
</comment>
<dbReference type="EMBL" id="LTAZ01000004">
    <property type="protein sequence ID" value="KYH25975.1"/>
    <property type="molecule type" value="Genomic_DNA"/>
</dbReference>
<accession>A0A151AED7</accession>
<protein>
    <submittedName>
        <fullName evidence="1">Uncharacterized protein</fullName>
    </submittedName>
</protein>